<proteinExistence type="predicted"/>
<evidence type="ECO:0000313" key="2">
    <source>
        <dbReference type="Proteomes" id="UP001166191"/>
    </source>
</evidence>
<reference evidence="1" key="1">
    <citation type="submission" date="2021-06" db="EMBL/GenBank/DDBJ databases">
        <title>Paracoccus bacterium XHP0099 sp. nov., isolated from the surface waters of the Yellow Sea.</title>
        <authorList>
            <person name="Xue H."/>
            <person name="Zhang D."/>
        </authorList>
    </citation>
    <scope>NUCLEOTIDE SEQUENCE</scope>
    <source>
        <strain evidence="1">XHP0099</strain>
    </source>
</reference>
<name>A0ABS6ANB8_9RHOB</name>
<accession>A0ABS6ANB8</accession>
<gene>
    <name evidence="1" type="ORF">KNW02_13505</name>
</gene>
<protein>
    <submittedName>
        <fullName evidence="1">Uncharacterized protein</fullName>
    </submittedName>
</protein>
<dbReference type="EMBL" id="JAHKNG010000025">
    <property type="protein sequence ID" value="MBU3031134.1"/>
    <property type="molecule type" value="Genomic_DNA"/>
</dbReference>
<keyword evidence="2" id="KW-1185">Reference proteome</keyword>
<sequence length="61" mass="6398">MSGPTPLPVLTCRKCGSVNPMAMLAPVILPGDPDGTCICMDCAQARGWLDRDGNLKPGIEL</sequence>
<evidence type="ECO:0000313" key="1">
    <source>
        <dbReference type="EMBL" id="MBU3031134.1"/>
    </source>
</evidence>
<organism evidence="1 2">
    <name type="scientific">Paracoccus marinaquae</name>
    <dbReference type="NCBI Taxonomy" id="2841926"/>
    <lineage>
        <taxon>Bacteria</taxon>
        <taxon>Pseudomonadati</taxon>
        <taxon>Pseudomonadota</taxon>
        <taxon>Alphaproteobacteria</taxon>
        <taxon>Rhodobacterales</taxon>
        <taxon>Paracoccaceae</taxon>
        <taxon>Paracoccus</taxon>
    </lineage>
</organism>
<comment type="caution">
    <text evidence="1">The sequence shown here is derived from an EMBL/GenBank/DDBJ whole genome shotgun (WGS) entry which is preliminary data.</text>
</comment>
<dbReference type="Proteomes" id="UP001166191">
    <property type="component" value="Unassembled WGS sequence"/>
</dbReference>
<dbReference type="RefSeq" id="WP_216033807.1">
    <property type="nucleotide sequence ID" value="NZ_JAHKNG010000025.1"/>
</dbReference>